<keyword evidence="6 7" id="KW-0472">Membrane</keyword>
<evidence type="ECO:0000259" key="8">
    <source>
        <dbReference type="Pfam" id="PF02687"/>
    </source>
</evidence>
<evidence type="ECO:0000259" key="9">
    <source>
        <dbReference type="Pfam" id="PF12704"/>
    </source>
</evidence>
<keyword evidence="2" id="KW-0813">Transport</keyword>
<evidence type="ECO:0000256" key="4">
    <source>
        <dbReference type="ARBA" id="ARBA00022692"/>
    </source>
</evidence>
<dbReference type="Proteomes" id="UP000306416">
    <property type="component" value="Unassembled WGS sequence"/>
</dbReference>
<feature type="transmembrane region" description="Helical" evidence="7">
    <location>
        <begin position="15"/>
        <end position="36"/>
    </location>
</feature>
<proteinExistence type="predicted"/>
<dbReference type="PANTHER" id="PTHR43738:SF1">
    <property type="entry name" value="HEMIN TRANSPORT SYSTEM PERMEASE PROTEIN HRTB-RELATED"/>
    <property type="match status" value="1"/>
</dbReference>
<keyword evidence="5 7" id="KW-1133">Transmembrane helix</keyword>
<dbReference type="Pfam" id="PF02687">
    <property type="entry name" value="FtsX"/>
    <property type="match status" value="1"/>
</dbReference>
<dbReference type="AlphaFoldDB" id="A0A4S1CDK8"/>
<dbReference type="InterPro" id="IPR025857">
    <property type="entry name" value="MacB_PCD"/>
</dbReference>
<evidence type="ECO:0000313" key="10">
    <source>
        <dbReference type="EMBL" id="TGU71555.1"/>
    </source>
</evidence>
<feature type="transmembrane region" description="Helical" evidence="7">
    <location>
        <begin position="285"/>
        <end position="304"/>
    </location>
</feature>
<feature type="domain" description="ABC3 transporter permease C-terminal" evidence="8">
    <location>
        <begin position="286"/>
        <end position="394"/>
    </location>
</feature>
<name>A0A4S1CDK8_9BACT</name>
<dbReference type="EMBL" id="SRSC01000003">
    <property type="protein sequence ID" value="TGU71555.1"/>
    <property type="molecule type" value="Genomic_DNA"/>
</dbReference>
<keyword evidence="11" id="KW-1185">Reference proteome</keyword>
<evidence type="ECO:0000313" key="11">
    <source>
        <dbReference type="Proteomes" id="UP000306416"/>
    </source>
</evidence>
<comment type="caution">
    <text evidence="10">The sequence shown here is derived from an EMBL/GenBank/DDBJ whole genome shotgun (WGS) entry which is preliminary data.</text>
</comment>
<dbReference type="RefSeq" id="WP_135871252.1">
    <property type="nucleotide sequence ID" value="NZ_SRSC01000003.1"/>
</dbReference>
<gene>
    <name evidence="10" type="ORF">E4633_14685</name>
</gene>
<dbReference type="InterPro" id="IPR051125">
    <property type="entry name" value="ABC-4/HrtB_transporter"/>
</dbReference>
<reference evidence="10 11" key="1">
    <citation type="submission" date="2019-04" db="EMBL/GenBank/DDBJ databases">
        <title>Geobacter oryzae sp. nov., ferric-reducing bacteria isolated from paddy soil.</title>
        <authorList>
            <person name="Xu Z."/>
            <person name="Masuda Y."/>
            <person name="Itoh H."/>
            <person name="Senoo K."/>
        </authorList>
    </citation>
    <scope>NUCLEOTIDE SEQUENCE [LARGE SCALE GENOMIC DNA]</scope>
    <source>
        <strain evidence="10 11">Red111</strain>
    </source>
</reference>
<sequence>MNLAIRDIRFHRGRFILTSIGLGLLLGVVMSMGGIYRGLFADALAVLHSTKADLWVVQKDTNGPFAESSRIPEDIKYRIKSVPGVAEASPLSFQTIQIERQGKPFRFFLIGYDLRGIGGPPAILAGRNIRQKHYEMVVAKAMKMALGEKIRLGLHEYTVVGITGKVVSSSGDPAAYVSLADAQEIQFKKDNDAIRNNRERVAADLDRMQNLTQAQAQLLQRNVSDLTESTHTVNTVVARLAPGASLYEVQQRIERWNHYRAISDEGQTKILTKGMIEKARMQLGLFRIILLVISAVIISLIIYTSTLDKIRVIATLKLIGSQNRVIIGMILQQSLLMGVIAYAVGYALISLTYEKFPRRIVLEAFDLQVLFAIVVVICTVSSFVGIRKALKVEPAEALGG</sequence>
<comment type="subcellular location">
    <subcellularLocation>
        <location evidence="1">Cell membrane</location>
        <topology evidence="1">Multi-pass membrane protein</topology>
    </subcellularLocation>
</comment>
<accession>A0A4S1CDK8</accession>
<evidence type="ECO:0000256" key="5">
    <source>
        <dbReference type="ARBA" id="ARBA00022989"/>
    </source>
</evidence>
<keyword evidence="4 7" id="KW-0812">Transmembrane</keyword>
<evidence type="ECO:0000256" key="7">
    <source>
        <dbReference type="SAM" id="Phobius"/>
    </source>
</evidence>
<feature type="transmembrane region" description="Helical" evidence="7">
    <location>
        <begin position="325"/>
        <end position="349"/>
    </location>
</feature>
<dbReference type="InterPro" id="IPR003838">
    <property type="entry name" value="ABC3_permease_C"/>
</dbReference>
<evidence type="ECO:0000256" key="2">
    <source>
        <dbReference type="ARBA" id="ARBA00022448"/>
    </source>
</evidence>
<feature type="domain" description="MacB-like periplasmic core" evidence="9">
    <location>
        <begin position="16"/>
        <end position="254"/>
    </location>
</feature>
<dbReference type="GO" id="GO:0005886">
    <property type="term" value="C:plasma membrane"/>
    <property type="evidence" value="ECO:0007669"/>
    <property type="project" value="UniProtKB-SubCell"/>
</dbReference>
<evidence type="ECO:0000256" key="6">
    <source>
        <dbReference type="ARBA" id="ARBA00023136"/>
    </source>
</evidence>
<protein>
    <submittedName>
        <fullName evidence="10">ABC transporter permease</fullName>
    </submittedName>
</protein>
<organism evidence="10 11">
    <name type="scientific">Geomonas terrae</name>
    <dbReference type="NCBI Taxonomy" id="2562681"/>
    <lineage>
        <taxon>Bacteria</taxon>
        <taxon>Pseudomonadati</taxon>
        <taxon>Thermodesulfobacteriota</taxon>
        <taxon>Desulfuromonadia</taxon>
        <taxon>Geobacterales</taxon>
        <taxon>Geobacteraceae</taxon>
        <taxon>Geomonas</taxon>
    </lineage>
</organism>
<dbReference type="Pfam" id="PF12704">
    <property type="entry name" value="MacB_PCD"/>
    <property type="match status" value="1"/>
</dbReference>
<feature type="transmembrane region" description="Helical" evidence="7">
    <location>
        <begin position="369"/>
        <end position="386"/>
    </location>
</feature>
<dbReference type="PANTHER" id="PTHR43738">
    <property type="entry name" value="ABC TRANSPORTER, MEMBRANE PROTEIN"/>
    <property type="match status" value="1"/>
</dbReference>
<evidence type="ECO:0000256" key="1">
    <source>
        <dbReference type="ARBA" id="ARBA00004651"/>
    </source>
</evidence>
<evidence type="ECO:0000256" key="3">
    <source>
        <dbReference type="ARBA" id="ARBA00022475"/>
    </source>
</evidence>
<keyword evidence="3" id="KW-1003">Cell membrane</keyword>